<organism evidence="1 2">
    <name type="scientific">Linderina macrospora</name>
    <dbReference type="NCBI Taxonomy" id="4868"/>
    <lineage>
        <taxon>Eukaryota</taxon>
        <taxon>Fungi</taxon>
        <taxon>Fungi incertae sedis</taxon>
        <taxon>Zoopagomycota</taxon>
        <taxon>Kickxellomycotina</taxon>
        <taxon>Kickxellomycetes</taxon>
        <taxon>Kickxellales</taxon>
        <taxon>Kickxellaceae</taxon>
        <taxon>Linderina</taxon>
    </lineage>
</organism>
<reference evidence="1" key="1">
    <citation type="submission" date="2022-07" db="EMBL/GenBank/DDBJ databases">
        <title>Phylogenomic reconstructions and comparative analyses of Kickxellomycotina fungi.</title>
        <authorList>
            <person name="Reynolds N.K."/>
            <person name="Stajich J.E."/>
            <person name="Barry K."/>
            <person name="Grigoriev I.V."/>
            <person name="Crous P."/>
            <person name="Smith M.E."/>
        </authorList>
    </citation>
    <scope>NUCLEOTIDE SEQUENCE</scope>
    <source>
        <strain evidence="1">NRRL 5244</strain>
    </source>
</reference>
<comment type="caution">
    <text evidence="1">The sequence shown here is derived from an EMBL/GenBank/DDBJ whole genome shotgun (WGS) entry which is preliminary data.</text>
</comment>
<dbReference type="EMBL" id="JANBPW010000364">
    <property type="protein sequence ID" value="KAJ1949779.1"/>
    <property type="molecule type" value="Genomic_DNA"/>
</dbReference>
<name>A0ACC1JF34_9FUNG</name>
<gene>
    <name evidence="1" type="ORF">FBU59_000993</name>
</gene>
<accession>A0ACC1JF34</accession>
<evidence type="ECO:0000313" key="2">
    <source>
        <dbReference type="Proteomes" id="UP001150603"/>
    </source>
</evidence>
<dbReference type="Proteomes" id="UP001150603">
    <property type="component" value="Unassembled WGS sequence"/>
</dbReference>
<evidence type="ECO:0000313" key="1">
    <source>
        <dbReference type="EMBL" id="KAJ1949779.1"/>
    </source>
</evidence>
<protein>
    <submittedName>
        <fullName evidence="1">Uncharacterized protein</fullName>
    </submittedName>
</protein>
<proteinExistence type="predicted"/>
<sequence length="427" mass="45659">MLFKRNTHAILALATISLVLAHTASAKSASAQRLVLRHSVDSHDHDHEETDCYASGVDDWDSSLHIAAIFIILGVGGLGSMLPVISHFVPALRVPSSILTLGKFLGTGVIISTALIHMLPAGSDSLGNPCIGDRLGNYSGWPGVLVIMAIFAMHLLEFLLSNHTMGGHSHSHGLPGDLAHSAETDPMNLESQTMAPHTHHHNNSSNATTISDVDQKPVVTLPVRESVGFDSTEDTENCDAVAVHTHHNHVHGLSFVSGSEDSIKARKNRISTYILELGICLHSVIIGVTLSVTVGSDFHTLLIAIAFHQFCEGLALGSRLAQIKYARHSFIRAFVSAALFMLITPIGMCIGIGVRYSYAPNSPSSLITMGVLDCLSAGILIYSGLVNLLAEEFGTLEFRSYKRGMKAACFIAMFVGAAIMAVIGKWA</sequence>
<keyword evidence="2" id="KW-1185">Reference proteome</keyword>